<dbReference type="GO" id="GO:0015823">
    <property type="term" value="P:phenylalanine transport"/>
    <property type="evidence" value="ECO:0007669"/>
    <property type="project" value="TreeGrafter"/>
</dbReference>
<dbReference type="EMBL" id="KL367490">
    <property type="protein sequence ID" value="KFD70107.1"/>
    <property type="molecule type" value="Genomic_DNA"/>
</dbReference>
<dbReference type="GO" id="GO:0016324">
    <property type="term" value="C:apical plasma membrane"/>
    <property type="evidence" value="ECO:0007669"/>
    <property type="project" value="TreeGrafter"/>
</dbReference>
<dbReference type="PANTHER" id="PTHR46673:SF1">
    <property type="entry name" value="4F2 CELL-SURFACE ANTIGEN HEAVY CHAIN"/>
    <property type="match status" value="1"/>
</dbReference>
<dbReference type="CDD" id="cd00551">
    <property type="entry name" value="AmyAc_family"/>
    <property type="match status" value="1"/>
</dbReference>
<dbReference type="GO" id="GO:0015180">
    <property type="term" value="F:L-alanine transmembrane transporter activity"/>
    <property type="evidence" value="ECO:0007669"/>
    <property type="project" value="TreeGrafter"/>
</dbReference>
<evidence type="ECO:0000256" key="1">
    <source>
        <dbReference type="SAM" id="Phobius"/>
    </source>
</evidence>
<feature type="domain" description="Glycosyl hydrolase family 13 catalytic" evidence="2">
    <location>
        <begin position="149"/>
        <end position="526"/>
    </location>
</feature>
<proteinExistence type="predicted"/>
<organism evidence="3">
    <name type="scientific">Trichuris suis</name>
    <name type="common">pig whipworm</name>
    <dbReference type="NCBI Taxonomy" id="68888"/>
    <lineage>
        <taxon>Eukaryota</taxon>
        <taxon>Metazoa</taxon>
        <taxon>Ecdysozoa</taxon>
        <taxon>Nematoda</taxon>
        <taxon>Enoplea</taxon>
        <taxon>Dorylaimia</taxon>
        <taxon>Trichinellida</taxon>
        <taxon>Trichuridae</taxon>
        <taxon>Trichuris</taxon>
    </lineage>
</organism>
<sequence>MFKYSHDRSLLILSKVTLDRRNRSLCKSTRPEFCSGIIVNQSAVNDSGVHRGIDEGKGSTADDHEAKQKLSTKANEVAVVRANKIGLTKEQLERYAKDPYWIRIRLALVVTFWIVWIAMFVAAVAIVVLSPKCPDKPPRLWWQKRLCYQIWTPGFADSDNDGVGDLKGIKSKLLELSRIGIQTIRPSGILQNAGVGFEDITSHVKIDPRVGSLQDFDDLVGATHSRGMHVVLDLPVVTSINHPWFVKYSESAAGYSGFYNIASHFRNTTAPSVRELFTVSEGNKSFIPSKRSEKVALLNLEDSGVQTELANALSFWADHGVDGFFLTGASLFQELVNSTTLFAKLRSAAYEKKESMGLFSTIHDTERQLELRELLVGEQGLHSVSFERLTNVRSNCTGSCFLDIINAEQVVRVSSLSTLCFFMQISNFDSGTLAYRMGDRALAEAALLVFMMLPGSLGLMYGEELGVTAPNVHLMCWNGQERSWSSQHNRVMEVSVSPECATQSFEAQLKADTSYLKVFTQLAKLRDRAEAFLYGTMRLSLSKQGCLIIWRESITMTPNFVLLANMKVGNCSIALEDEVRLQNASEVSVNVMTNNLISRGQFKIRQPITIGTQKTLELQAYEAVILKYT</sequence>
<dbReference type="SUPFAM" id="SSF51445">
    <property type="entry name" value="(Trans)glycosidases"/>
    <property type="match status" value="1"/>
</dbReference>
<dbReference type="Gene3D" id="3.20.20.80">
    <property type="entry name" value="Glycosidases"/>
    <property type="match status" value="2"/>
</dbReference>
<dbReference type="GO" id="GO:0015173">
    <property type="term" value="F:aromatic amino acid transmembrane transporter activity"/>
    <property type="evidence" value="ECO:0007669"/>
    <property type="project" value="TreeGrafter"/>
</dbReference>
<dbReference type="InterPro" id="IPR017853">
    <property type="entry name" value="GH"/>
</dbReference>
<dbReference type="GO" id="GO:0005975">
    <property type="term" value="P:carbohydrate metabolic process"/>
    <property type="evidence" value="ECO:0007669"/>
    <property type="project" value="InterPro"/>
</dbReference>
<name>A0A085NKW1_9BILA</name>
<gene>
    <name evidence="3" type="ORF">M514_02264</name>
</gene>
<dbReference type="Pfam" id="PF16028">
    <property type="entry name" value="SLC3A2_N"/>
    <property type="match status" value="1"/>
</dbReference>
<keyword evidence="1" id="KW-0812">Transmembrane</keyword>
<dbReference type="AlphaFoldDB" id="A0A085NKW1"/>
<feature type="transmembrane region" description="Helical" evidence="1">
    <location>
        <begin position="106"/>
        <end position="129"/>
    </location>
</feature>
<dbReference type="GO" id="GO:0016323">
    <property type="term" value="C:basolateral plasma membrane"/>
    <property type="evidence" value="ECO:0007669"/>
    <property type="project" value="TreeGrafter"/>
</dbReference>
<dbReference type="SMART" id="SM00642">
    <property type="entry name" value="Aamy"/>
    <property type="match status" value="1"/>
</dbReference>
<keyword evidence="1" id="KW-1133">Transmembrane helix</keyword>
<dbReference type="Proteomes" id="UP000030758">
    <property type="component" value="Unassembled WGS sequence"/>
</dbReference>
<dbReference type="InterPro" id="IPR031984">
    <property type="entry name" value="SLC3A2_N"/>
</dbReference>
<dbReference type="PANTHER" id="PTHR46673">
    <property type="entry name" value="4F2 CELL-SURFACE ANTIGEN HEAVY CHAIN"/>
    <property type="match status" value="1"/>
</dbReference>
<evidence type="ECO:0000313" key="3">
    <source>
        <dbReference type="EMBL" id="KFD70107.1"/>
    </source>
</evidence>
<keyword evidence="1" id="KW-0472">Membrane</keyword>
<dbReference type="GO" id="GO:1903801">
    <property type="term" value="P:L-leucine import across plasma membrane"/>
    <property type="evidence" value="ECO:0007669"/>
    <property type="project" value="TreeGrafter"/>
</dbReference>
<dbReference type="GO" id="GO:1904273">
    <property type="term" value="P:L-alanine import across plasma membrane"/>
    <property type="evidence" value="ECO:0007669"/>
    <property type="project" value="TreeGrafter"/>
</dbReference>
<reference evidence="3" key="1">
    <citation type="journal article" date="2014" name="Nat. Genet.">
        <title>Genome and transcriptome of the porcine whipworm Trichuris suis.</title>
        <authorList>
            <person name="Jex A.R."/>
            <person name="Nejsum P."/>
            <person name="Schwarz E.M."/>
            <person name="Hu L."/>
            <person name="Young N.D."/>
            <person name="Hall R.S."/>
            <person name="Korhonen P.K."/>
            <person name="Liao S."/>
            <person name="Thamsborg S."/>
            <person name="Xia J."/>
            <person name="Xu P."/>
            <person name="Wang S."/>
            <person name="Scheerlinck J.P."/>
            <person name="Hofmann A."/>
            <person name="Sternberg P.W."/>
            <person name="Wang J."/>
            <person name="Gasser R.B."/>
        </authorList>
    </citation>
    <scope>NUCLEOTIDE SEQUENCE [LARGE SCALE GENOMIC DNA]</scope>
    <source>
        <strain evidence="3">DCEP-RM93F</strain>
    </source>
</reference>
<dbReference type="Pfam" id="PF00128">
    <property type="entry name" value="Alpha-amylase"/>
    <property type="match status" value="1"/>
</dbReference>
<dbReference type="InterPro" id="IPR042280">
    <property type="entry name" value="SLC3A2"/>
</dbReference>
<dbReference type="InterPro" id="IPR006047">
    <property type="entry name" value="GH13_cat_dom"/>
</dbReference>
<evidence type="ECO:0000259" key="2">
    <source>
        <dbReference type="SMART" id="SM00642"/>
    </source>
</evidence>
<protein>
    <recommendedName>
        <fullName evidence="2">Glycosyl hydrolase family 13 catalytic domain-containing protein</fullName>
    </recommendedName>
</protein>
<dbReference type="GO" id="GO:0015190">
    <property type="term" value="F:L-leucine transmembrane transporter activity"/>
    <property type="evidence" value="ECO:0007669"/>
    <property type="project" value="TreeGrafter"/>
</dbReference>
<accession>A0A085NKW1</accession>